<proteinExistence type="predicted"/>
<protein>
    <submittedName>
        <fullName evidence="1">Uncharacterized protein</fullName>
    </submittedName>
</protein>
<comment type="caution">
    <text evidence="1">The sequence shown here is derived from an EMBL/GenBank/DDBJ whole genome shotgun (WGS) entry which is preliminary data.</text>
</comment>
<name>A0A2M6WHJ0_9BACT</name>
<reference evidence="2" key="1">
    <citation type="submission" date="2017-09" db="EMBL/GenBank/DDBJ databases">
        <title>Depth-based differentiation of microbial function through sediment-hosted aquifers and enrichment of novel symbionts in the deep terrestrial subsurface.</title>
        <authorList>
            <person name="Probst A.J."/>
            <person name="Ladd B."/>
            <person name="Jarett J.K."/>
            <person name="Geller-Mcgrath D.E."/>
            <person name="Sieber C.M.K."/>
            <person name="Emerson J.B."/>
            <person name="Anantharaman K."/>
            <person name="Thomas B.C."/>
            <person name="Malmstrom R."/>
            <person name="Stieglmeier M."/>
            <person name="Klingl A."/>
            <person name="Woyke T."/>
            <person name="Ryan C.M."/>
            <person name="Banfield J.F."/>
        </authorList>
    </citation>
    <scope>NUCLEOTIDE SEQUENCE [LARGE SCALE GENOMIC DNA]</scope>
</reference>
<evidence type="ECO:0000313" key="1">
    <source>
        <dbReference type="EMBL" id="PIT92257.1"/>
    </source>
</evidence>
<evidence type="ECO:0000313" key="2">
    <source>
        <dbReference type="Proteomes" id="UP000228635"/>
    </source>
</evidence>
<accession>A0A2M6WHJ0</accession>
<gene>
    <name evidence="1" type="ORF">COU08_03020</name>
</gene>
<dbReference type="Proteomes" id="UP000228635">
    <property type="component" value="Unassembled WGS sequence"/>
</dbReference>
<organism evidence="1 2">
    <name type="scientific">Candidatus Harrisonbacteria bacterium CG10_big_fil_rev_8_21_14_0_10_42_17</name>
    <dbReference type="NCBI Taxonomy" id="1974584"/>
    <lineage>
        <taxon>Bacteria</taxon>
        <taxon>Candidatus Harrisoniibacteriota</taxon>
    </lineage>
</organism>
<sequence length="160" mass="18792">MSQISLLDQLREEYDSVDPWLDRGSELFEPVDEENGEEVVGSVARDEEFRRWHHLYWNEHGRCRRERLTGDDLTIHRERKAILEAIILHVFHSRFRTVVGGKALGVRENWQVVCYDDELEITSSDKTLRQGQALSPLELFLLPFPRHPYPGFPDWFSGSN</sequence>
<dbReference type="AlphaFoldDB" id="A0A2M6WHJ0"/>
<dbReference type="EMBL" id="PFBA01000027">
    <property type="protein sequence ID" value="PIT92257.1"/>
    <property type="molecule type" value="Genomic_DNA"/>
</dbReference>